<feature type="transmembrane region" description="Helical" evidence="1">
    <location>
        <begin position="39"/>
        <end position="58"/>
    </location>
</feature>
<protein>
    <submittedName>
        <fullName evidence="3">Peptidoglycan/LPS O-acetylase OafA/YrhL</fullName>
    </submittedName>
</protein>
<gene>
    <name evidence="3" type="ORF">HDA36_004893</name>
</gene>
<dbReference type="Proteomes" id="UP000572635">
    <property type="component" value="Unassembled WGS sequence"/>
</dbReference>
<dbReference type="AlphaFoldDB" id="A0A7W8QQV2"/>
<sequence>MTAAPAEGPGPLRRIGAAARRVDAATPPERERAVDGLRAAAICGVVLGHWLVSATVLWGDGGLRISSPLRALPELAAASWLFQALTLFFLVGGYVSARGLERSRARGEGDRAWLRTRLLRLGRPVLAVTAVWGAAAPALLAAGVPEASVRSALLLVLQPLWFIGVYAAATALTPWALAVERRLGPAAALSAALLTAGVDLLRFGPWSGQVPEWAGLANVLPAWLFGYLLGISWARGRLSRPFAAALLAGGAVLLAVLVARLGYPVSAVGVPGAERSNSNPPSLLVPALGAVQAGAAVLLAAPLERLLRRPVVWACAVWPNLNALTVFCWHLTAMLAVALPASALPAAVPGLTSAPDGAGWLGARLLWLPVFAAVLAALCAVLRRFEAPWTGLPAALPVRTAAGLGAAAFAGSALVLI</sequence>
<keyword evidence="1" id="KW-0812">Transmembrane</keyword>
<proteinExistence type="predicted"/>
<accession>A0A7W8QQV2</accession>
<feature type="transmembrane region" description="Helical" evidence="1">
    <location>
        <begin position="186"/>
        <end position="207"/>
    </location>
</feature>
<feature type="transmembrane region" description="Helical" evidence="1">
    <location>
        <begin position="283"/>
        <end position="301"/>
    </location>
</feature>
<organism evidence="3 4">
    <name type="scientific">Nocardiopsis composta</name>
    <dbReference type="NCBI Taxonomy" id="157465"/>
    <lineage>
        <taxon>Bacteria</taxon>
        <taxon>Bacillati</taxon>
        <taxon>Actinomycetota</taxon>
        <taxon>Actinomycetes</taxon>
        <taxon>Streptosporangiales</taxon>
        <taxon>Nocardiopsidaceae</taxon>
        <taxon>Nocardiopsis</taxon>
    </lineage>
</organism>
<evidence type="ECO:0000313" key="3">
    <source>
        <dbReference type="EMBL" id="MBB5434809.1"/>
    </source>
</evidence>
<feature type="domain" description="Acyltransferase 3" evidence="2">
    <location>
        <begin position="33"/>
        <end position="377"/>
    </location>
</feature>
<reference evidence="3 4" key="1">
    <citation type="submission" date="2020-08" db="EMBL/GenBank/DDBJ databases">
        <title>Sequencing the genomes of 1000 actinobacteria strains.</title>
        <authorList>
            <person name="Klenk H.-P."/>
        </authorList>
    </citation>
    <scope>NUCLEOTIDE SEQUENCE [LARGE SCALE GENOMIC DNA]</scope>
    <source>
        <strain evidence="3 4">DSM 44551</strain>
    </source>
</reference>
<evidence type="ECO:0000256" key="1">
    <source>
        <dbReference type="SAM" id="Phobius"/>
    </source>
</evidence>
<dbReference type="RefSeq" id="WP_312893799.1">
    <property type="nucleotide sequence ID" value="NZ_BAAAJD010000036.1"/>
</dbReference>
<comment type="caution">
    <text evidence="3">The sequence shown here is derived from an EMBL/GenBank/DDBJ whole genome shotgun (WGS) entry which is preliminary data.</text>
</comment>
<feature type="transmembrane region" description="Helical" evidence="1">
    <location>
        <begin position="242"/>
        <end position="263"/>
    </location>
</feature>
<dbReference type="EMBL" id="JACHDB010000001">
    <property type="protein sequence ID" value="MBB5434809.1"/>
    <property type="molecule type" value="Genomic_DNA"/>
</dbReference>
<feature type="transmembrane region" description="Helical" evidence="1">
    <location>
        <begin position="160"/>
        <end position="179"/>
    </location>
</feature>
<dbReference type="GO" id="GO:0016747">
    <property type="term" value="F:acyltransferase activity, transferring groups other than amino-acyl groups"/>
    <property type="evidence" value="ECO:0007669"/>
    <property type="project" value="InterPro"/>
</dbReference>
<feature type="transmembrane region" description="Helical" evidence="1">
    <location>
        <begin position="78"/>
        <end position="97"/>
    </location>
</feature>
<evidence type="ECO:0000259" key="2">
    <source>
        <dbReference type="Pfam" id="PF01757"/>
    </source>
</evidence>
<feature type="transmembrane region" description="Helical" evidence="1">
    <location>
        <begin position="361"/>
        <end position="382"/>
    </location>
</feature>
<dbReference type="Pfam" id="PF01757">
    <property type="entry name" value="Acyl_transf_3"/>
    <property type="match status" value="1"/>
</dbReference>
<keyword evidence="4" id="KW-1185">Reference proteome</keyword>
<dbReference type="InterPro" id="IPR002656">
    <property type="entry name" value="Acyl_transf_3_dom"/>
</dbReference>
<keyword evidence="1" id="KW-1133">Transmembrane helix</keyword>
<evidence type="ECO:0000313" key="4">
    <source>
        <dbReference type="Proteomes" id="UP000572635"/>
    </source>
</evidence>
<keyword evidence="1" id="KW-0472">Membrane</keyword>
<name>A0A7W8QQV2_9ACTN</name>
<feature type="transmembrane region" description="Helical" evidence="1">
    <location>
        <begin position="394"/>
        <end position="416"/>
    </location>
</feature>
<feature type="transmembrane region" description="Helical" evidence="1">
    <location>
        <begin position="321"/>
        <end position="341"/>
    </location>
</feature>
<feature type="transmembrane region" description="Helical" evidence="1">
    <location>
        <begin position="213"/>
        <end position="230"/>
    </location>
</feature>
<feature type="transmembrane region" description="Helical" evidence="1">
    <location>
        <begin position="118"/>
        <end position="140"/>
    </location>
</feature>